<gene>
    <name evidence="5" type="ORF">SAMN06296065_11177</name>
</gene>
<keyword evidence="2" id="KW-0472">Membrane</keyword>
<dbReference type="InterPro" id="IPR007891">
    <property type="entry name" value="CHASE3"/>
</dbReference>
<keyword evidence="2" id="KW-1133">Transmembrane helix</keyword>
<dbReference type="Gene3D" id="3.30.450.40">
    <property type="match status" value="1"/>
</dbReference>
<dbReference type="Gene3D" id="3.30.70.270">
    <property type="match status" value="1"/>
</dbReference>
<comment type="caution">
    <text evidence="5">The sequence shown here is derived from an EMBL/GenBank/DDBJ whole genome shotgun (WGS) entry which is preliminary data.</text>
</comment>
<reference evidence="5 6" key="1">
    <citation type="submission" date="2017-05" db="EMBL/GenBank/DDBJ databases">
        <authorList>
            <person name="Varghese N."/>
            <person name="Submissions S."/>
        </authorList>
    </citation>
    <scope>NUCLEOTIDE SEQUENCE [LARGE SCALE GENOMIC DNA]</scope>
    <source>
        <strain evidence="5 6">SM16</strain>
    </source>
</reference>
<feature type="domain" description="GGDEF" evidence="4">
    <location>
        <begin position="471"/>
        <end position="606"/>
    </location>
</feature>
<dbReference type="InterPro" id="IPR029016">
    <property type="entry name" value="GAF-like_dom_sf"/>
</dbReference>
<dbReference type="SMART" id="SM00304">
    <property type="entry name" value="HAMP"/>
    <property type="match status" value="1"/>
</dbReference>
<evidence type="ECO:0000256" key="1">
    <source>
        <dbReference type="ARBA" id="ARBA00012528"/>
    </source>
</evidence>
<evidence type="ECO:0000259" key="3">
    <source>
        <dbReference type="PROSITE" id="PS50885"/>
    </source>
</evidence>
<dbReference type="InterPro" id="IPR003660">
    <property type="entry name" value="HAMP_dom"/>
</dbReference>
<dbReference type="PANTHER" id="PTHR45138">
    <property type="entry name" value="REGULATORY COMPONENTS OF SENSORY TRANSDUCTION SYSTEM"/>
    <property type="match status" value="1"/>
</dbReference>
<dbReference type="Pfam" id="PF00990">
    <property type="entry name" value="GGDEF"/>
    <property type="match status" value="1"/>
</dbReference>
<evidence type="ECO:0000313" key="5">
    <source>
        <dbReference type="EMBL" id="SMP78701.1"/>
    </source>
</evidence>
<dbReference type="SUPFAM" id="SSF158472">
    <property type="entry name" value="HAMP domain-like"/>
    <property type="match status" value="1"/>
</dbReference>
<dbReference type="EC" id="2.7.7.65" evidence="1"/>
<dbReference type="SMART" id="SM00267">
    <property type="entry name" value="GGDEF"/>
    <property type="match status" value="1"/>
</dbReference>
<protein>
    <recommendedName>
        <fullName evidence="1">diguanylate cyclase</fullName>
        <ecNumber evidence="1">2.7.7.65</ecNumber>
    </recommendedName>
</protein>
<dbReference type="SUPFAM" id="SSF55781">
    <property type="entry name" value="GAF domain-like"/>
    <property type="match status" value="1"/>
</dbReference>
<dbReference type="Proteomes" id="UP001157910">
    <property type="component" value="Unassembled WGS sequence"/>
</dbReference>
<dbReference type="CDD" id="cd06225">
    <property type="entry name" value="HAMP"/>
    <property type="match status" value="1"/>
</dbReference>
<sequence>MTGSLSRRIVVLCATICLFLAILAGLLLEGAAQTRSSLAWVTHSTQVMRTANQALLHLQQAESGERGFLLTRQPDFGETVQDEVAASRKAAADLVTLTSDNPAQSLRAKQIRLLIHQRATLLEEIAQQASNGDFTTALNAVASRRGRNLMQHVNARVGDLLAAERHLSTSRTAAVKRRLDFITWVVLIGVPLGIAAVTLLAALLVRRIRRPMEAMMTVMSQLAAGDRSARIQTAMESSEFERLAREYNAMADQLQAAVAHQEESQDRLHAANAELSRNTEILQERGEVIELLGGMAHRMQAARTDEELAAIIRVFAPRVLPDLPGALYTHNNSRNLLAPLACWGGLEVPASGFAPEQCWALRRGRSHHVAGPQSDVVCAHVDRQVDCYHCEPLLAGGEVIGVLYLAGEVEAETRFRLTVLAENIASALVNHRLQRGLREQTIRDPLTGLFNRRYMEEALPLEIARASRSRDPVSLVMCDVDHFKRFNDEFGHDAGDAVLQAAAAEMRKRFREGDVVCRFGGEEFTIIAPGTSATALSGRVDVVREAISQQVVQEGGRTLGSMTMSFGIATWEEGMERDGSTLIKAADAALYRAKREGRNRVVVDERSAAIIDGGGGAKAG</sequence>
<dbReference type="RefSeq" id="WP_283406856.1">
    <property type="nucleotide sequence ID" value="NZ_FXUI01000011.1"/>
</dbReference>
<dbReference type="NCBIfam" id="TIGR00254">
    <property type="entry name" value="GGDEF"/>
    <property type="match status" value="1"/>
</dbReference>
<proteinExistence type="predicted"/>
<dbReference type="InterPro" id="IPR043128">
    <property type="entry name" value="Rev_trsase/Diguanyl_cyclase"/>
</dbReference>
<name>A0ABY1QRC0_9SPHN</name>
<dbReference type="Pfam" id="PF05227">
    <property type="entry name" value="CHASE3"/>
    <property type="match status" value="1"/>
</dbReference>
<evidence type="ECO:0000256" key="2">
    <source>
        <dbReference type="SAM" id="Phobius"/>
    </source>
</evidence>
<feature type="domain" description="HAMP" evidence="3">
    <location>
        <begin position="206"/>
        <end position="259"/>
    </location>
</feature>
<dbReference type="EMBL" id="FXUI01000011">
    <property type="protein sequence ID" value="SMP78701.1"/>
    <property type="molecule type" value="Genomic_DNA"/>
</dbReference>
<accession>A0ABY1QRC0</accession>
<dbReference type="InterPro" id="IPR000160">
    <property type="entry name" value="GGDEF_dom"/>
</dbReference>
<evidence type="ECO:0000259" key="4">
    <source>
        <dbReference type="PROSITE" id="PS50887"/>
    </source>
</evidence>
<dbReference type="CDD" id="cd19410">
    <property type="entry name" value="HK9-like_sensor"/>
    <property type="match status" value="1"/>
</dbReference>
<keyword evidence="6" id="KW-1185">Reference proteome</keyword>
<feature type="transmembrane region" description="Helical" evidence="2">
    <location>
        <begin position="181"/>
        <end position="205"/>
    </location>
</feature>
<dbReference type="PANTHER" id="PTHR45138:SF24">
    <property type="entry name" value="DIGUANYLATE CYCLASE DGCC-RELATED"/>
    <property type="match status" value="1"/>
</dbReference>
<dbReference type="PROSITE" id="PS50885">
    <property type="entry name" value="HAMP"/>
    <property type="match status" value="1"/>
</dbReference>
<dbReference type="Gene3D" id="6.10.340.10">
    <property type="match status" value="1"/>
</dbReference>
<dbReference type="CDD" id="cd01949">
    <property type="entry name" value="GGDEF"/>
    <property type="match status" value="1"/>
</dbReference>
<organism evidence="5 6">
    <name type="scientific">Novosphingobium panipatense</name>
    <dbReference type="NCBI Taxonomy" id="428991"/>
    <lineage>
        <taxon>Bacteria</taxon>
        <taxon>Pseudomonadati</taxon>
        <taxon>Pseudomonadota</taxon>
        <taxon>Alphaproteobacteria</taxon>
        <taxon>Sphingomonadales</taxon>
        <taxon>Sphingomonadaceae</taxon>
        <taxon>Novosphingobium</taxon>
    </lineage>
</organism>
<dbReference type="PROSITE" id="PS50887">
    <property type="entry name" value="GGDEF"/>
    <property type="match status" value="1"/>
</dbReference>
<evidence type="ECO:0000313" key="6">
    <source>
        <dbReference type="Proteomes" id="UP001157910"/>
    </source>
</evidence>
<dbReference type="InterPro" id="IPR029787">
    <property type="entry name" value="Nucleotide_cyclase"/>
</dbReference>
<dbReference type="Pfam" id="PF00672">
    <property type="entry name" value="HAMP"/>
    <property type="match status" value="1"/>
</dbReference>
<dbReference type="SUPFAM" id="SSF55073">
    <property type="entry name" value="Nucleotide cyclase"/>
    <property type="match status" value="1"/>
</dbReference>
<keyword evidence="2" id="KW-0812">Transmembrane</keyword>
<dbReference type="InterPro" id="IPR050469">
    <property type="entry name" value="Diguanylate_Cyclase"/>
</dbReference>